<accession>A0ABU9R319</accession>
<dbReference type="RefSeq" id="WP_342959005.1">
    <property type="nucleotide sequence ID" value="NZ_JAZHFZ010000010.1"/>
</dbReference>
<comment type="caution">
    <text evidence="6">The sequence shown here is derived from an EMBL/GenBank/DDBJ whole genome shotgun (WGS) entry which is preliminary data.</text>
</comment>
<keyword evidence="2" id="KW-0813">Transport</keyword>
<name>A0ABU9R319_9BURK</name>
<sequence>MAHLYDKSKGSSNDKWFKSGNLPVPISGGETVMKSLHRAYPKSGWIKLAKLSIAAALGITFSLTARAADPILICSIDDRSGAAADTGTQGYQGVQLAIDEANAAGGVAGHKIKLIAYDGKTDPQLTATFASRCAEDDKGLVIIGGNPSAPAAAMIPIATENKIPYYMLSAGTDTLTDPPAPYHFRFGPANRQDASAIADLLAQQGFKRPAIINNSLPFGTDGARATTEALKKKNITVVAQQTYDINSTDLSPQLTNLRDARPDVLLVFPYPADGARVLRTARQLNLTAPIIVSRSALLDTLRKLAGPASDGVLIPNTVDPSRADVQKFFAAFNARFGPHQPTLYPVLGYDAAKAALQVIATPSVLKAIDAGNIEEARKAFRDGTDKLTQFKGLQGEQNASYHFGPQHHHGSPDANWYVFILVTDGGTRLVKPDLSKFKPL</sequence>
<gene>
    <name evidence="6" type="ORF">V4C56_17650</name>
</gene>
<dbReference type="PANTHER" id="PTHR30483">
    <property type="entry name" value="LEUCINE-SPECIFIC-BINDING PROTEIN"/>
    <property type="match status" value="1"/>
</dbReference>
<evidence type="ECO:0000256" key="2">
    <source>
        <dbReference type="ARBA" id="ARBA00022448"/>
    </source>
</evidence>
<evidence type="ECO:0000259" key="5">
    <source>
        <dbReference type="Pfam" id="PF13458"/>
    </source>
</evidence>
<evidence type="ECO:0000313" key="7">
    <source>
        <dbReference type="Proteomes" id="UP001481677"/>
    </source>
</evidence>
<keyword evidence="4" id="KW-0029">Amino-acid transport</keyword>
<dbReference type="InterPro" id="IPR000709">
    <property type="entry name" value="Leu_Ile_Val-bd"/>
</dbReference>
<evidence type="ECO:0000256" key="4">
    <source>
        <dbReference type="ARBA" id="ARBA00022970"/>
    </source>
</evidence>
<keyword evidence="3" id="KW-0732">Signal</keyword>
<dbReference type="SUPFAM" id="SSF53822">
    <property type="entry name" value="Periplasmic binding protein-like I"/>
    <property type="match status" value="1"/>
</dbReference>
<proteinExistence type="inferred from homology"/>
<feature type="domain" description="Leucine-binding protein" evidence="5">
    <location>
        <begin position="73"/>
        <end position="418"/>
    </location>
</feature>
<comment type="similarity">
    <text evidence="1">Belongs to the leucine-binding protein family.</text>
</comment>
<evidence type="ECO:0000313" key="6">
    <source>
        <dbReference type="EMBL" id="MEM5341436.1"/>
    </source>
</evidence>
<dbReference type="PANTHER" id="PTHR30483:SF6">
    <property type="entry name" value="PERIPLASMIC BINDING PROTEIN OF ABC TRANSPORTER FOR NATURAL AMINO ACIDS"/>
    <property type="match status" value="1"/>
</dbReference>
<dbReference type="InterPro" id="IPR028081">
    <property type="entry name" value="Leu-bd"/>
</dbReference>
<evidence type="ECO:0000256" key="1">
    <source>
        <dbReference type="ARBA" id="ARBA00010062"/>
    </source>
</evidence>
<organism evidence="6 7">
    <name type="scientific">Paraburkholderia azotifigens</name>
    <dbReference type="NCBI Taxonomy" id="2057004"/>
    <lineage>
        <taxon>Bacteria</taxon>
        <taxon>Pseudomonadati</taxon>
        <taxon>Pseudomonadota</taxon>
        <taxon>Betaproteobacteria</taxon>
        <taxon>Burkholderiales</taxon>
        <taxon>Burkholderiaceae</taxon>
        <taxon>Paraburkholderia</taxon>
    </lineage>
</organism>
<dbReference type="EMBL" id="JAZHGA010000011">
    <property type="protein sequence ID" value="MEM5341436.1"/>
    <property type="molecule type" value="Genomic_DNA"/>
</dbReference>
<dbReference type="InterPro" id="IPR051010">
    <property type="entry name" value="BCAA_transport"/>
</dbReference>
<dbReference type="Pfam" id="PF13458">
    <property type="entry name" value="Peripla_BP_6"/>
    <property type="match status" value="1"/>
</dbReference>
<keyword evidence="7" id="KW-1185">Reference proteome</keyword>
<reference evidence="6 7" key="1">
    <citation type="submission" date="2024-01" db="EMBL/GenBank/DDBJ databases">
        <title>The diversity of rhizobia nodulating Mimosa spp. in eleven states of Brazil covering several biomes is determined by host plant, location, and edaphic factors.</title>
        <authorList>
            <person name="Rouws L."/>
            <person name="Barauna A."/>
            <person name="Beukes C."/>
            <person name="De Faria S.M."/>
            <person name="Gross E."/>
            <person name="Dos Reis Junior F.B."/>
            <person name="Simon M."/>
            <person name="Maluk M."/>
            <person name="Odee D.W."/>
            <person name="Kenicer G."/>
            <person name="Young J.P.W."/>
            <person name="Reis V.M."/>
            <person name="Zilli J."/>
            <person name="James E.K."/>
        </authorList>
    </citation>
    <scope>NUCLEOTIDE SEQUENCE [LARGE SCALE GENOMIC DNA]</scope>
    <source>
        <strain evidence="6 7">JPY530</strain>
    </source>
</reference>
<protein>
    <submittedName>
        <fullName evidence="6">ABC transporter substrate-binding protein</fullName>
    </submittedName>
</protein>
<dbReference type="PRINTS" id="PR00337">
    <property type="entry name" value="LEUILEVALBP"/>
</dbReference>
<dbReference type="InterPro" id="IPR028082">
    <property type="entry name" value="Peripla_BP_I"/>
</dbReference>
<evidence type="ECO:0000256" key="3">
    <source>
        <dbReference type="ARBA" id="ARBA00022729"/>
    </source>
</evidence>
<dbReference type="Proteomes" id="UP001481677">
    <property type="component" value="Unassembled WGS sequence"/>
</dbReference>
<dbReference type="Gene3D" id="3.40.50.2300">
    <property type="match status" value="2"/>
</dbReference>